<dbReference type="Gene3D" id="3.40.50.150">
    <property type="entry name" value="Vaccinia Virus protein VP39"/>
    <property type="match status" value="1"/>
</dbReference>
<evidence type="ECO:0000256" key="2">
    <source>
        <dbReference type="ARBA" id="ARBA00022679"/>
    </source>
</evidence>
<dbReference type="Pfam" id="PF05958">
    <property type="entry name" value="tRNA_U5-meth_tr"/>
    <property type="match status" value="1"/>
</dbReference>
<dbReference type="Gene3D" id="2.40.50.140">
    <property type="entry name" value="Nucleic acid-binding proteins"/>
    <property type="match status" value="1"/>
</dbReference>
<dbReference type="InterPro" id="IPR012340">
    <property type="entry name" value="NA-bd_OB-fold"/>
</dbReference>
<dbReference type="SUPFAM" id="SSF53335">
    <property type="entry name" value="S-adenosyl-L-methionine-dependent methyltransferases"/>
    <property type="match status" value="1"/>
</dbReference>
<dbReference type="OrthoDB" id="9804590at2"/>
<dbReference type="NCBIfam" id="TIGR00479">
    <property type="entry name" value="rumA"/>
    <property type="match status" value="1"/>
</dbReference>
<reference evidence="8" key="1">
    <citation type="journal article" date="2010" name="Environ. Microbiol.">
        <title>The genome of Syntrophomonas wolfei: new insights into syntrophic metabolism and biohydrogen production.</title>
        <authorList>
            <person name="Sieber J.R."/>
            <person name="Sims D.R."/>
            <person name="Han C."/>
            <person name="Kim E."/>
            <person name="Lykidis A."/>
            <person name="Lapidus A.L."/>
            <person name="McDonnald E."/>
            <person name="Rohlin L."/>
            <person name="Culley D.E."/>
            <person name="Gunsalus R."/>
            <person name="McInerney M.J."/>
        </authorList>
    </citation>
    <scope>NUCLEOTIDE SEQUENCE [LARGE SCALE GENOMIC DNA]</scope>
    <source>
        <strain evidence="8">DSM 2245B / Goettingen</strain>
    </source>
</reference>
<dbReference type="PROSITE" id="PS50926">
    <property type="entry name" value="TRAM"/>
    <property type="match status" value="1"/>
</dbReference>
<evidence type="ECO:0000256" key="1">
    <source>
        <dbReference type="ARBA" id="ARBA00022603"/>
    </source>
</evidence>
<dbReference type="SUPFAM" id="SSF50249">
    <property type="entry name" value="Nucleic acid-binding proteins"/>
    <property type="match status" value="1"/>
</dbReference>
<comment type="similarity">
    <text evidence="4">Belongs to the class I-like SAM-binding methyltransferase superfamily. RNA M5U methyltransferase family.</text>
</comment>
<feature type="binding site" evidence="4">
    <location>
        <position position="347"/>
    </location>
    <ligand>
        <name>S-adenosyl-L-methionine</name>
        <dbReference type="ChEBI" id="CHEBI:59789"/>
    </ligand>
</feature>
<sequence length="419" mass="46830">MRCSIERINHQGEGVARVGGKVVFVPQALPGEVVEIVITDNRARFARAQLVQLLEASPYRLTPLCPHYYECGGCAYQHAKYEEELVLKRQVVKDAIQRIAKIATVVEPVLSMPEPWHYRNKVTWHMAATGKQEPVLGFFREASRQLLPISHCRLISEKMNCLTARVKALLPLIQPATGSEITLRESSLDHSTMLIWKGLQGWPAPEIWAELSAISDSVVVIEKNTCHYISGPQRLLDKLGQVKFALSPGAFFQVNHCQAEEMIRLILSLVDFSGKTVLDAFCGVGSIALNLARQAERVIGVESYEPAIHDARSNAIEAGIYNVEFIHGFCERVVARIDEPIDVIVLDPPRSGCKKELIQACSRISPREIVYVSCNPATLARDLALFGQLGYRPLLIQPIDMFPRTYHVETVVLMSRVKD</sequence>
<gene>
    <name evidence="7" type="ordered locus">Swol_2225</name>
</gene>
<dbReference type="InterPro" id="IPR010280">
    <property type="entry name" value="U5_MeTrfase_fam"/>
</dbReference>
<feature type="domain" description="TRAM" evidence="6">
    <location>
        <begin position="1"/>
        <end position="52"/>
    </location>
</feature>
<dbReference type="KEGG" id="swo:Swol_2225"/>
<dbReference type="HOGENOM" id="CLU_014689_7_0_9"/>
<dbReference type="PANTHER" id="PTHR11061">
    <property type="entry name" value="RNA M5U METHYLTRANSFERASE"/>
    <property type="match status" value="1"/>
</dbReference>
<dbReference type="Pfam" id="PF01938">
    <property type="entry name" value="TRAM"/>
    <property type="match status" value="1"/>
</dbReference>
<keyword evidence="8" id="KW-1185">Reference proteome</keyword>
<evidence type="ECO:0000256" key="3">
    <source>
        <dbReference type="ARBA" id="ARBA00022691"/>
    </source>
</evidence>
<dbReference type="PROSITE" id="PS51687">
    <property type="entry name" value="SAM_MT_RNA_M5U"/>
    <property type="match status" value="1"/>
</dbReference>
<organism evidence="7 8">
    <name type="scientific">Syntrophomonas wolfei subsp. wolfei (strain DSM 2245B / Goettingen)</name>
    <dbReference type="NCBI Taxonomy" id="335541"/>
    <lineage>
        <taxon>Bacteria</taxon>
        <taxon>Bacillati</taxon>
        <taxon>Bacillota</taxon>
        <taxon>Clostridia</taxon>
        <taxon>Eubacteriales</taxon>
        <taxon>Syntrophomonadaceae</taxon>
        <taxon>Syntrophomonas</taxon>
    </lineage>
</organism>
<dbReference type="InterPro" id="IPR029063">
    <property type="entry name" value="SAM-dependent_MTases_sf"/>
</dbReference>
<feature type="active site" description="Nucleophile" evidence="4">
    <location>
        <position position="374"/>
    </location>
</feature>
<dbReference type="EMBL" id="CP000448">
    <property type="protein sequence ID" value="ABI69516.1"/>
    <property type="molecule type" value="Genomic_DNA"/>
</dbReference>
<keyword evidence="2 4" id="KW-0808">Transferase</keyword>
<proteinExistence type="inferred from homology"/>
<dbReference type="InterPro" id="IPR030390">
    <property type="entry name" value="MeTrfase_TrmA_AS"/>
</dbReference>
<evidence type="ECO:0000313" key="8">
    <source>
        <dbReference type="Proteomes" id="UP000001968"/>
    </source>
</evidence>
<dbReference type="Gene3D" id="2.40.50.1070">
    <property type="match status" value="1"/>
</dbReference>
<dbReference type="eggNOG" id="COG2265">
    <property type="taxonomic scope" value="Bacteria"/>
</dbReference>
<protein>
    <submittedName>
        <fullName evidence="7">tRNA (Uracil-5-)-methyltransferase</fullName>
    </submittedName>
</protein>
<dbReference type="CDD" id="cd02440">
    <property type="entry name" value="AdoMet_MTases"/>
    <property type="match status" value="1"/>
</dbReference>
<dbReference type="FunFam" id="2.40.50.140:FF:000097">
    <property type="entry name" value="23S rRNA (uracil(1939)-C(5))-methyltransferase RlmD"/>
    <property type="match status" value="1"/>
</dbReference>
<accession>Q0AUT8</accession>
<evidence type="ECO:0000256" key="5">
    <source>
        <dbReference type="PROSITE-ProRule" id="PRU10015"/>
    </source>
</evidence>
<dbReference type="AlphaFoldDB" id="Q0AUT8"/>
<dbReference type="PANTHER" id="PTHR11061:SF30">
    <property type="entry name" value="TRNA (URACIL(54)-C(5))-METHYLTRANSFERASE"/>
    <property type="match status" value="1"/>
</dbReference>
<dbReference type="GO" id="GO:0070041">
    <property type="term" value="F:rRNA (uridine-C5-)-methyltransferase activity"/>
    <property type="evidence" value="ECO:0007669"/>
    <property type="project" value="TreeGrafter"/>
</dbReference>
<evidence type="ECO:0000313" key="7">
    <source>
        <dbReference type="EMBL" id="ABI69516.1"/>
    </source>
</evidence>
<dbReference type="Proteomes" id="UP000001968">
    <property type="component" value="Chromosome"/>
</dbReference>
<dbReference type="InterPro" id="IPR002792">
    <property type="entry name" value="TRAM_dom"/>
</dbReference>
<dbReference type="PROSITE" id="PS01230">
    <property type="entry name" value="TRMA_1"/>
    <property type="match status" value="1"/>
</dbReference>
<keyword evidence="1 4" id="KW-0489">Methyltransferase</keyword>
<keyword evidence="3 4" id="KW-0949">S-adenosyl-L-methionine</keyword>
<name>Q0AUT8_SYNWW</name>
<dbReference type="STRING" id="335541.Swol_2225"/>
<dbReference type="FunFam" id="3.40.50.150:FF:000009">
    <property type="entry name" value="23S rRNA (Uracil(1939)-C(5))-methyltransferase RlmD"/>
    <property type="match status" value="1"/>
</dbReference>
<dbReference type="GO" id="GO:0070475">
    <property type="term" value="P:rRNA base methylation"/>
    <property type="evidence" value="ECO:0007669"/>
    <property type="project" value="TreeGrafter"/>
</dbReference>
<evidence type="ECO:0000259" key="6">
    <source>
        <dbReference type="PROSITE" id="PS50926"/>
    </source>
</evidence>
<dbReference type="RefSeq" id="WP_011641601.1">
    <property type="nucleotide sequence ID" value="NC_008346.1"/>
</dbReference>
<feature type="active site" evidence="5">
    <location>
        <position position="374"/>
    </location>
</feature>
<feature type="binding site" evidence="4">
    <location>
        <position position="253"/>
    </location>
    <ligand>
        <name>S-adenosyl-L-methionine</name>
        <dbReference type="ChEBI" id="CHEBI:59789"/>
    </ligand>
</feature>
<feature type="binding site" evidence="4">
    <location>
        <position position="281"/>
    </location>
    <ligand>
        <name>S-adenosyl-L-methionine</name>
        <dbReference type="ChEBI" id="CHEBI:59789"/>
    </ligand>
</feature>
<evidence type="ECO:0000256" key="4">
    <source>
        <dbReference type="PROSITE-ProRule" id="PRU01024"/>
    </source>
</evidence>
<feature type="binding site" evidence="4">
    <location>
        <position position="302"/>
    </location>
    <ligand>
        <name>S-adenosyl-L-methionine</name>
        <dbReference type="ChEBI" id="CHEBI:59789"/>
    </ligand>
</feature>